<evidence type="ECO:0000256" key="1">
    <source>
        <dbReference type="ARBA" id="ARBA00023604"/>
    </source>
</evidence>
<dbReference type="HOGENOM" id="CLU_042688_3_0_1"/>
<organism evidence="4">
    <name type="scientific">Chaetomium thermophilum (strain DSM 1495 / CBS 144.50 / IMI 039719)</name>
    <name type="common">Thermochaetoides thermophila</name>
    <dbReference type="NCBI Taxonomy" id="759272"/>
    <lineage>
        <taxon>Eukaryota</taxon>
        <taxon>Fungi</taxon>
        <taxon>Dikarya</taxon>
        <taxon>Ascomycota</taxon>
        <taxon>Pezizomycotina</taxon>
        <taxon>Sordariomycetes</taxon>
        <taxon>Sordariomycetidae</taxon>
        <taxon>Sordariales</taxon>
        <taxon>Chaetomiaceae</taxon>
        <taxon>Thermochaetoides</taxon>
    </lineage>
</organism>
<evidence type="ECO:0000313" key="4">
    <source>
        <dbReference type="Proteomes" id="UP000008066"/>
    </source>
</evidence>
<gene>
    <name evidence="3" type="ORF">CTHT_0005920</name>
</gene>
<dbReference type="AlphaFoldDB" id="G0RY97"/>
<dbReference type="GeneID" id="18254630"/>
<evidence type="ECO:0000256" key="2">
    <source>
        <dbReference type="SAM" id="MobiDB-lite"/>
    </source>
</evidence>
<dbReference type="RefSeq" id="XP_006691125.1">
    <property type="nucleotide sequence ID" value="XM_006691062.1"/>
</dbReference>
<dbReference type="OMA" id="IPIEHRY"/>
<dbReference type="GO" id="GO:0016491">
    <property type="term" value="F:oxidoreductase activity"/>
    <property type="evidence" value="ECO:0007669"/>
    <property type="project" value="InterPro"/>
</dbReference>
<proteinExistence type="inferred from homology"/>
<feature type="compositionally biased region" description="Low complexity" evidence="2">
    <location>
        <begin position="1"/>
        <end position="15"/>
    </location>
</feature>
<reference evidence="3 4" key="1">
    <citation type="journal article" date="2011" name="Cell">
        <title>Insight into structure and assembly of the nuclear pore complex by utilizing the genome of a eukaryotic thermophile.</title>
        <authorList>
            <person name="Amlacher S."/>
            <person name="Sarges P."/>
            <person name="Flemming D."/>
            <person name="van Noort V."/>
            <person name="Kunze R."/>
            <person name="Devos D.P."/>
            <person name="Arumugam M."/>
            <person name="Bork P."/>
            <person name="Hurt E."/>
        </authorList>
    </citation>
    <scope>NUCLEOTIDE SEQUENCE [LARGE SCALE GENOMIC DNA]</scope>
    <source>
        <strain evidence="4">DSM 1495 / CBS 144.50 / IMI 039719</strain>
    </source>
</reference>
<dbReference type="eggNOG" id="ENOG502RZMU">
    <property type="taxonomic scope" value="Eukaryota"/>
</dbReference>
<dbReference type="OrthoDB" id="412788at2759"/>
<keyword evidence="4" id="KW-1185">Reference proteome</keyword>
<evidence type="ECO:0000313" key="3">
    <source>
        <dbReference type="EMBL" id="EGS23883.1"/>
    </source>
</evidence>
<accession>G0RY97</accession>
<dbReference type="InterPro" id="IPR044053">
    <property type="entry name" value="AsaB-like"/>
</dbReference>
<sequence length="302" mass="34028">MSTTLTTTTSSPTLTHISQSPPSPPQGDVHATLHFYHPPPDNSLPYNLADLNQRNYGSSPHQVLIRDARPVAESFTLDHDAFQILFNQPPASSEPSNWTDDESIQKHYYPEVESLLLKTVPGANKVIIFDHTIRRSGQVPEGVRTPVPRVHIDQTGPATIQRIYRHASSTEEAKQLLKGRYRIINVWRPLTPYPVESWPLAFASSHSVSEEDIVPVEHRYTKTGYIGQTAAVRYNAGQQWWYLSGMRDTERVLLECFDSWGEKEGSGVKGGRCAHTAFEDRRMGEGARERWSVEVRALVFGP</sequence>
<dbReference type="Proteomes" id="UP000008066">
    <property type="component" value="Unassembled WGS sequence"/>
</dbReference>
<dbReference type="NCBIfam" id="NF041278">
    <property type="entry name" value="CmcJ_NvfI_EfuI"/>
    <property type="match status" value="1"/>
</dbReference>
<dbReference type="PANTHER" id="PTHR34598:SF1">
    <property type="entry name" value="PUTATIVE (AFU_ORTHOLOGUE AFUA_3G13140)-RELATED"/>
    <property type="match status" value="1"/>
</dbReference>
<evidence type="ECO:0008006" key="5">
    <source>
        <dbReference type="Google" id="ProtNLM"/>
    </source>
</evidence>
<comment type="similarity">
    <text evidence="1">Belongs to the asaB hydroxylase/desaturase family.</text>
</comment>
<protein>
    <recommendedName>
        <fullName evidence="5">7alpha-cephem-methoxylase P8 chain</fullName>
    </recommendedName>
</protein>
<dbReference type="EMBL" id="GL988032">
    <property type="protein sequence ID" value="EGS23883.1"/>
    <property type="molecule type" value="Genomic_DNA"/>
</dbReference>
<dbReference type="KEGG" id="cthr:CTHT_0005920"/>
<dbReference type="PANTHER" id="PTHR34598">
    <property type="entry name" value="BLL6449 PROTEIN"/>
    <property type="match status" value="1"/>
</dbReference>
<feature type="region of interest" description="Disordered" evidence="2">
    <location>
        <begin position="1"/>
        <end position="30"/>
    </location>
</feature>
<name>G0RY97_CHATD</name>